<evidence type="ECO:0000313" key="1">
    <source>
        <dbReference type="EMBL" id="CAI5725251.1"/>
    </source>
</evidence>
<dbReference type="PANTHER" id="PTHR28653:SF1">
    <property type="entry name" value="ATPASE SWSAP1"/>
    <property type="match status" value="1"/>
</dbReference>
<dbReference type="AlphaFoldDB" id="A0AAV0TP91"/>
<protein>
    <recommendedName>
        <fullName evidence="3">DNA recombination and repair protein Rad51-like C-terminal domain-containing protein</fullName>
    </recommendedName>
</protein>
<dbReference type="GO" id="GO:0000724">
    <property type="term" value="P:double-strand break repair via homologous recombination"/>
    <property type="evidence" value="ECO:0007669"/>
    <property type="project" value="TreeGrafter"/>
</dbReference>
<dbReference type="Proteomes" id="UP001162029">
    <property type="component" value="Unassembled WGS sequence"/>
</dbReference>
<dbReference type="GO" id="GO:0097196">
    <property type="term" value="C:Shu complex"/>
    <property type="evidence" value="ECO:0007669"/>
    <property type="project" value="TreeGrafter"/>
</dbReference>
<dbReference type="PANTHER" id="PTHR28653">
    <property type="match status" value="1"/>
</dbReference>
<keyword evidence="2" id="KW-1185">Reference proteome</keyword>
<organism evidence="1 2">
    <name type="scientific">Peronospora destructor</name>
    <dbReference type="NCBI Taxonomy" id="86335"/>
    <lineage>
        <taxon>Eukaryota</taxon>
        <taxon>Sar</taxon>
        <taxon>Stramenopiles</taxon>
        <taxon>Oomycota</taxon>
        <taxon>Peronosporomycetes</taxon>
        <taxon>Peronosporales</taxon>
        <taxon>Peronosporaceae</taxon>
        <taxon>Peronospora</taxon>
    </lineage>
</organism>
<comment type="caution">
    <text evidence="1">The sequence shown here is derived from an EMBL/GenBank/DDBJ whole genome shotgun (WGS) entry which is preliminary data.</text>
</comment>
<name>A0AAV0TP91_9STRA</name>
<reference evidence="1" key="1">
    <citation type="submission" date="2022-12" db="EMBL/GenBank/DDBJ databases">
        <authorList>
            <person name="Webb A."/>
        </authorList>
    </citation>
    <scope>NUCLEOTIDE SEQUENCE</scope>
    <source>
        <strain evidence="1">Pd1</strain>
    </source>
</reference>
<accession>A0AAV0TP91</accession>
<dbReference type="EMBL" id="CANTFM010000564">
    <property type="protein sequence ID" value="CAI5725251.1"/>
    <property type="molecule type" value="Genomic_DNA"/>
</dbReference>
<evidence type="ECO:0000313" key="2">
    <source>
        <dbReference type="Proteomes" id="UP001162029"/>
    </source>
</evidence>
<proteinExistence type="predicted"/>
<dbReference type="GO" id="GO:0003697">
    <property type="term" value="F:single-stranded DNA binding"/>
    <property type="evidence" value="ECO:0007669"/>
    <property type="project" value="TreeGrafter"/>
</dbReference>
<evidence type="ECO:0008006" key="3">
    <source>
        <dbReference type="Google" id="ProtNLM"/>
    </source>
</evidence>
<gene>
    <name evidence="1" type="ORF">PDE001_LOCUS3308</name>
</gene>
<sequence length="262" mass="29399">MLHLEDFFTHGDNKTFCAGSNALKDTKLSRREEDGVKESGVLYLHGPKDAGQTSLLLQFGFTQVKAGKNVVLVMCGNAGSSPPSSEAEVVPLTACTTCKQPVQSGENNDIWRRINIKYLRNSAELQQFLCSLHVGYKETSVVLVDGFENFFADDSHMSHVYQTLALLLEAQDYMKIATGSGTVVLTGKIAAFLLRNRPLLRRWCRFLELVSIVEEPHVFIMREEMEDKAVVSQDVRRMQVKYEFAPETSGTFQLVHVQRCSD</sequence>